<evidence type="ECO:0000256" key="6">
    <source>
        <dbReference type="SAM" id="MobiDB-lite"/>
    </source>
</evidence>
<organism evidence="8 9">
    <name type="scientific">Pisolithus tinctorius Marx 270</name>
    <dbReference type="NCBI Taxonomy" id="870435"/>
    <lineage>
        <taxon>Eukaryota</taxon>
        <taxon>Fungi</taxon>
        <taxon>Dikarya</taxon>
        <taxon>Basidiomycota</taxon>
        <taxon>Agaricomycotina</taxon>
        <taxon>Agaricomycetes</taxon>
        <taxon>Agaricomycetidae</taxon>
        <taxon>Boletales</taxon>
        <taxon>Sclerodermatineae</taxon>
        <taxon>Pisolithaceae</taxon>
        <taxon>Pisolithus</taxon>
    </lineage>
</organism>
<dbReference type="HOGENOM" id="CLU_030817_0_0_1"/>
<dbReference type="PANTHER" id="PTHR24327">
    <property type="entry name" value="HOMEOBOX PROTEIN"/>
    <property type="match status" value="1"/>
</dbReference>
<feature type="domain" description="Homeobox" evidence="7">
    <location>
        <begin position="286"/>
        <end position="346"/>
    </location>
</feature>
<evidence type="ECO:0000259" key="7">
    <source>
        <dbReference type="PROSITE" id="PS50071"/>
    </source>
</evidence>
<feature type="compositionally biased region" description="Low complexity" evidence="6">
    <location>
        <begin position="148"/>
        <end position="161"/>
    </location>
</feature>
<feature type="region of interest" description="Disordered" evidence="6">
    <location>
        <begin position="260"/>
        <end position="317"/>
    </location>
</feature>
<dbReference type="PANTHER" id="PTHR24327:SF41">
    <property type="entry name" value="BRAIN-SPECIFIC HOMEOBOX PROTEIN"/>
    <property type="match status" value="1"/>
</dbReference>
<keyword evidence="2 4" id="KW-0371">Homeobox</keyword>
<feature type="DNA-binding region" description="Homeobox" evidence="4">
    <location>
        <begin position="466"/>
        <end position="525"/>
    </location>
</feature>
<dbReference type="CDD" id="cd00086">
    <property type="entry name" value="homeodomain"/>
    <property type="match status" value="3"/>
</dbReference>
<feature type="domain" description="Homeobox" evidence="7">
    <location>
        <begin position="464"/>
        <end position="524"/>
    </location>
</feature>
<dbReference type="AlphaFoldDB" id="A0A0C3P1J5"/>
<dbReference type="Pfam" id="PF00046">
    <property type="entry name" value="Homeodomain"/>
    <property type="match status" value="3"/>
</dbReference>
<feature type="DNA-binding region" description="Homeobox" evidence="4">
    <location>
        <begin position="288"/>
        <end position="347"/>
    </location>
</feature>
<evidence type="ECO:0000313" key="9">
    <source>
        <dbReference type="Proteomes" id="UP000054217"/>
    </source>
</evidence>
<evidence type="ECO:0000256" key="4">
    <source>
        <dbReference type="PROSITE-ProRule" id="PRU00108"/>
    </source>
</evidence>
<feature type="compositionally biased region" description="Basic residues" evidence="6">
    <location>
        <begin position="183"/>
        <end position="192"/>
    </location>
</feature>
<feature type="compositionally biased region" description="Basic and acidic residues" evidence="6">
    <location>
        <begin position="85"/>
        <end position="106"/>
    </location>
</feature>
<dbReference type="GO" id="GO:0000981">
    <property type="term" value="F:DNA-binding transcription factor activity, RNA polymerase II-specific"/>
    <property type="evidence" value="ECO:0007669"/>
    <property type="project" value="InterPro"/>
</dbReference>
<feature type="domain" description="Homeobox" evidence="7">
    <location>
        <begin position="65"/>
        <end position="125"/>
    </location>
</feature>
<feature type="region of interest" description="Disordered" evidence="6">
    <location>
        <begin position="573"/>
        <end position="600"/>
    </location>
</feature>
<sequence length="673" mass="74952">MDIVLDEKPFISSKKHMQLISVPVPSSYISEYEGETNTMVTKPHLEEEKPSRVTDKPQDAADSSKPSKKPRHRHSPAQLAALNELFEKSERPSLEDRNELAERLGMEGKTVNAWFQNKRASTKKRNKGGPSESAPINQGDIPEDTFKASPPSALPSIASLLNDAPSLSSTSLNPPHSTQPRSYSRRTKRKDLHSRDMAFPNADVTINHNQHDHPREGVLESSFFAGPQEFFSIQDKFISHNRGPDAEGGAVPSLLNGEMARFPPETDSRFVSENDGAADGHPSRKGRTESSRMRTSSKQAEELHRVYAINSRPTRDQRRELADRIGMRLQSVTNWFQNQRSQAKKHKDEPRSVPASSPVESDVSGNREHLPLPNDNDGAPAPLHWNHPAASLRGRRPSLALPDNSLPPLQKLTSKSAIEPLGRMSLPPSHPLSPRTRRSMTPYARHTRSDEPPPQKGNVRAEDILARNRRSRPQPHQLRALRQLLRRTSTPSMEERTALALEIGMDVGRVTNWFRNVRQTARKRAKQSRDGSSSRSRPREHDTSSGSSACDEEDAMDLDYEDLLDREIDDWSEEECQEAVTPSSGVSQSPPPAKRPRSHIPVHRGMESIGVESMGVGLIEPGAFQELEKAVGISNVGSANDYTLVPRRNPATGSGVRIEDALLLLSFHQHVVH</sequence>
<feature type="compositionally biased region" description="Low complexity" evidence="6">
    <location>
        <begin position="477"/>
        <end position="487"/>
    </location>
</feature>
<dbReference type="STRING" id="870435.A0A0C3P1J5"/>
<dbReference type="PROSITE" id="PS50071">
    <property type="entry name" value="HOMEOBOX_2"/>
    <property type="match status" value="3"/>
</dbReference>
<protein>
    <recommendedName>
        <fullName evidence="7">Homeobox domain-containing protein</fullName>
    </recommendedName>
</protein>
<dbReference type="Gene3D" id="1.10.10.60">
    <property type="entry name" value="Homeodomain-like"/>
    <property type="match status" value="3"/>
</dbReference>
<dbReference type="EMBL" id="KN831961">
    <property type="protein sequence ID" value="KIO06935.1"/>
    <property type="molecule type" value="Genomic_DNA"/>
</dbReference>
<evidence type="ECO:0000256" key="1">
    <source>
        <dbReference type="ARBA" id="ARBA00023125"/>
    </source>
</evidence>
<name>A0A0C3P1J5_PISTI</name>
<dbReference type="InterPro" id="IPR009057">
    <property type="entry name" value="Homeodomain-like_sf"/>
</dbReference>
<feature type="compositionally biased region" description="Basic and acidic residues" evidence="6">
    <location>
        <begin position="447"/>
        <end position="466"/>
    </location>
</feature>
<feature type="region of interest" description="Disordered" evidence="6">
    <location>
        <begin position="338"/>
        <end position="389"/>
    </location>
</feature>
<dbReference type="SUPFAM" id="SSF46689">
    <property type="entry name" value="Homeodomain-like"/>
    <property type="match status" value="3"/>
</dbReference>
<dbReference type="GO" id="GO:0000978">
    <property type="term" value="F:RNA polymerase II cis-regulatory region sequence-specific DNA binding"/>
    <property type="evidence" value="ECO:0007669"/>
    <property type="project" value="TreeGrafter"/>
</dbReference>
<accession>A0A0C3P1J5</accession>
<feature type="compositionally biased region" description="Basic residues" evidence="6">
    <location>
        <begin position="66"/>
        <end position="75"/>
    </location>
</feature>
<dbReference type="InterPro" id="IPR017970">
    <property type="entry name" value="Homeobox_CS"/>
</dbReference>
<dbReference type="GO" id="GO:0005634">
    <property type="term" value="C:nucleus"/>
    <property type="evidence" value="ECO:0007669"/>
    <property type="project" value="UniProtKB-SubCell"/>
</dbReference>
<dbReference type="Proteomes" id="UP000054217">
    <property type="component" value="Unassembled WGS sequence"/>
</dbReference>
<feature type="region of interest" description="Disordered" evidence="6">
    <location>
        <begin position="519"/>
        <end position="554"/>
    </location>
</feature>
<feature type="compositionally biased region" description="Basic and acidic residues" evidence="6">
    <location>
        <begin position="43"/>
        <end position="59"/>
    </location>
</feature>
<feature type="region of interest" description="Disordered" evidence="6">
    <location>
        <begin position="35"/>
        <end position="196"/>
    </location>
</feature>
<dbReference type="InterPro" id="IPR050460">
    <property type="entry name" value="Distal-less_Homeobox_TF"/>
</dbReference>
<feature type="region of interest" description="Disordered" evidence="6">
    <location>
        <begin position="415"/>
        <end position="493"/>
    </location>
</feature>
<comment type="subcellular location">
    <subcellularLocation>
        <location evidence="4 5">Nucleus</location>
    </subcellularLocation>
</comment>
<dbReference type="InterPro" id="IPR001356">
    <property type="entry name" value="HD"/>
</dbReference>
<evidence type="ECO:0000256" key="3">
    <source>
        <dbReference type="ARBA" id="ARBA00023242"/>
    </source>
</evidence>
<dbReference type="PROSITE" id="PS00027">
    <property type="entry name" value="HOMEOBOX_1"/>
    <property type="match status" value="2"/>
</dbReference>
<feature type="DNA-binding region" description="Homeobox" evidence="4">
    <location>
        <begin position="67"/>
        <end position="126"/>
    </location>
</feature>
<keyword evidence="9" id="KW-1185">Reference proteome</keyword>
<reference evidence="9" key="2">
    <citation type="submission" date="2015-01" db="EMBL/GenBank/DDBJ databases">
        <title>Evolutionary Origins and Diversification of the Mycorrhizal Mutualists.</title>
        <authorList>
            <consortium name="DOE Joint Genome Institute"/>
            <consortium name="Mycorrhizal Genomics Consortium"/>
            <person name="Kohler A."/>
            <person name="Kuo A."/>
            <person name="Nagy L.G."/>
            <person name="Floudas D."/>
            <person name="Copeland A."/>
            <person name="Barry K.W."/>
            <person name="Cichocki N."/>
            <person name="Veneault-Fourrey C."/>
            <person name="LaButti K."/>
            <person name="Lindquist E.A."/>
            <person name="Lipzen A."/>
            <person name="Lundell T."/>
            <person name="Morin E."/>
            <person name="Murat C."/>
            <person name="Riley R."/>
            <person name="Ohm R."/>
            <person name="Sun H."/>
            <person name="Tunlid A."/>
            <person name="Henrissat B."/>
            <person name="Grigoriev I.V."/>
            <person name="Hibbett D.S."/>
            <person name="Martin F."/>
        </authorList>
    </citation>
    <scope>NUCLEOTIDE SEQUENCE [LARGE SCALE GENOMIC DNA]</scope>
    <source>
        <strain evidence="9">Marx 270</strain>
    </source>
</reference>
<evidence type="ECO:0000256" key="2">
    <source>
        <dbReference type="ARBA" id="ARBA00023155"/>
    </source>
</evidence>
<reference evidence="8 9" key="1">
    <citation type="submission" date="2014-04" db="EMBL/GenBank/DDBJ databases">
        <authorList>
            <consortium name="DOE Joint Genome Institute"/>
            <person name="Kuo A."/>
            <person name="Kohler A."/>
            <person name="Costa M.D."/>
            <person name="Nagy L.G."/>
            <person name="Floudas D."/>
            <person name="Copeland A."/>
            <person name="Barry K.W."/>
            <person name="Cichocki N."/>
            <person name="Veneault-Fourrey C."/>
            <person name="LaButti K."/>
            <person name="Lindquist E.A."/>
            <person name="Lipzen A."/>
            <person name="Lundell T."/>
            <person name="Morin E."/>
            <person name="Murat C."/>
            <person name="Sun H."/>
            <person name="Tunlid A."/>
            <person name="Henrissat B."/>
            <person name="Grigoriev I.V."/>
            <person name="Hibbett D.S."/>
            <person name="Martin F."/>
            <person name="Nordberg H.P."/>
            <person name="Cantor M.N."/>
            <person name="Hua S.X."/>
        </authorList>
    </citation>
    <scope>NUCLEOTIDE SEQUENCE [LARGE SCALE GENOMIC DNA]</scope>
    <source>
        <strain evidence="8 9">Marx 270</strain>
    </source>
</reference>
<dbReference type="OrthoDB" id="6159439at2759"/>
<dbReference type="SMART" id="SM00389">
    <property type="entry name" value="HOX"/>
    <property type="match status" value="3"/>
</dbReference>
<keyword evidence="3 4" id="KW-0539">Nucleus</keyword>
<evidence type="ECO:0000256" key="5">
    <source>
        <dbReference type="RuleBase" id="RU000682"/>
    </source>
</evidence>
<proteinExistence type="predicted"/>
<gene>
    <name evidence="8" type="ORF">M404DRAFT_998367</name>
</gene>
<keyword evidence="1 4" id="KW-0238">DNA-binding</keyword>
<evidence type="ECO:0000313" key="8">
    <source>
        <dbReference type="EMBL" id="KIO06935.1"/>
    </source>
</evidence>
<feature type="compositionally biased region" description="Polar residues" evidence="6">
    <location>
        <begin position="165"/>
        <end position="182"/>
    </location>
</feature>
<dbReference type="InParanoid" id="A0A0C3P1J5"/>